<reference evidence="3" key="1">
    <citation type="journal article" date="2020" name="Nature">
        <title>Giant virus diversity and host interactions through global metagenomics.</title>
        <authorList>
            <person name="Schulz F."/>
            <person name="Roux S."/>
            <person name="Paez-Espino D."/>
            <person name="Jungbluth S."/>
            <person name="Walsh D.A."/>
            <person name="Denef V.J."/>
            <person name="McMahon K.D."/>
            <person name="Konstantinidis K.T."/>
            <person name="Eloe-Fadrosh E.A."/>
            <person name="Kyrpides N.C."/>
            <person name="Woyke T."/>
        </authorList>
    </citation>
    <scope>NUCLEOTIDE SEQUENCE</scope>
    <source>
        <strain evidence="3">GVMAG-M-3300018080-19</strain>
    </source>
</reference>
<feature type="transmembrane region" description="Helical" evidence="2">
    <location>
        <begin position="267"/>
        <end position="288"/>
    </location>
</feature>
<evidence type="ECO:0000256" key="2">
    <source>
        <dbReference type="SAM" id="Phobius"/>
    </source>
</evidence>
<accession>A0A6C0BP92</accession>
<feature type="region of interest" description="Disordered" evidence="1">
    <location>
        <begin position="417"/>
        <end position="446"/>
    </location>
</feature>
<protein>
    <submittedName>
        <fullName evidence="3">Uncharacterized protein</fullName>
    </submittedName>
</protein>
<evidence type="ECO:0000256" key="1">
    <source>
        <dbReference type="SAM" id="MobiDB-lite"/>
    </source>
</evidence>
<proteinExistence type="predicted"/>
<keyword evidence="2" id="KW-0472">Membrane</keyword>
<organism evidence="3">
    <name type="scientific">viral metagenome</name>
    <dbReference type="NCBI Taxonomy" id="1070528"/>
    <lineage>
        <taxon>unclassified sequences</taxon>
        <taxon>metagenomes</taxon>
        <taxon>organismal metagenomes</taxon>
    </lineage>
</organism>
<sequence length="446" mass="49669">MSNICKPKSQRQMLRALWGVAKKTKTLKAFKDKLRVALGGRDPPRIRCSGQWNRNPMEDNESYLSCLVTLACGGTCCGNTRVDPDPELQDALRKLTQVGVSKDVIQQVIRRGRRALPTAGGRLNSFQALVLRLTPVGRAETKDLLQYVKEYGNAQQGKRAEGLRKDELQGLVFSIQQNQSPQDLYNAALAFSGGSEVRPDILQAVEVAIRRNELQLSRLEQISDSAYEKLIVLQKNPSLSDSDKEELQKCINMYAASRKRPSFTKRLATGAALGAAGALGAVGISYMIPTQRKALKRRLSRFPSACWLSVLGLTGLLPEGELRNKLENVTDARCVAELATMTDLSNILKNEQREAHQMLEQKMTRDYKEVREFSDIAPVDDEVIDLLVDVIARAEEEKQPGLVGWREQHVKRKGWWTWGEAEPESSESSVKEPIGSPVKEEPSAAD</sequence>
<dbReference type="EMBL" id="MN739207">
    <property type="protein sequence ID" value="QHS93591.1"/>
    <property type="molecule type" value="Genomic_DNA"/>
</dbReference>
<dbReference type="AlphaFoldDB" id="A0A6C0BP92"/>
<keyword evidence="2" id="KW-1133">Transmembrane helix</keyword>
<keyword evidence="2" id="KW-0812">Transmembrane</keyword>
<name>A0A6C0BP92_9ZZZZ</name>
<evidence type="ECO:0000313" key="3">
    <source>
        <dbReference type="EMBL" id="QHS93591.1"/>
    </source>
</evidence>